<gene>
    <name evidence="1" type="ORF">CBM2586_B130508</name>
</gene>
<reference evidence="1 2" key="1">
    <citation type="submission" date="2018-01" db="EMBL/GenBank/DDBJ databases">
        <authorList>
            <person name="Clerissi C."/>
        </authorList>
    </citation>
    <scope>NUCLEOTIDE SEQUENCE [LARGE SCALE GENOMIC DNA]</scope>
    <source>
        <strain evidence="1">Cupriavidus taiwanensis LMG 19430</strain>
    </source>
</reference>
<organism evidence="1 2">
    <name type="scientific">Cupriavidus taiwanensis</name>
    <dbReference type="NCBI Taxonomy" id="164546"/>
    <lineage>
        <taxon>Bacteria</taxon>
        <taxon>Pseudomonadati</taxon>
        <taxon>Pseudomonadota</taxon>
        <taxon>Betaproteobacteria</taxon>
        <taxon>Burkholderiales</taxon>
        <taxon>Burkholderiaceae</taxon>
        <taxon>Cupriavidus</taxon>
    </lineage>
</organism>
<dbReference type="InterPro" id="IPR036895">
    <property type="entry name" value="Uracil-DNA_glycosylase-like_sf"/>
</dbReference>
<evidence type="ECO:0000313" key="2">
    <source>
        <dbReference type="Proteomes" id="UP000257016"/>
    </source>
</evidence>
<dbReference type="Gene3D" id="3.40.470.10">
    <property type="entry name" value="Uracil-DNA glycosylase-like domain"/>
    <property type="match status" value="1"/>
</dbReference>
<dbReference type="Proteomes" id="UP000257016">
    <property type="component" value="Unassembled WGS sequence"/>
</dbReference>
<protein>
    <recommendedName>
        <fullName evidence="3">Uracil-DNA glycosylase-like domain-containing protein</fullName>
    </recommendedName>
</protein>
<accession>A0A975XL67</accession>
<name>A0A975XL67_9BURK</name>
<proteinExistence type="predicted"/>
<sequence>MRNCLIIKQGFMPRNIALDTILAPAYAPCPEFEGACSEMRWLPGSGHVPRGFAGALGSIDEVELVLVFAEPGDPHAGEVHLGLETAYDYAMQVFRTCKDLFHRNVRAILDSCWPNLTFDEQMRKTWMTDSVLCSAKKEGGTVPSKASRACGERYLRAQLDLFAPCLVAAMGAKAASRLRAIGHLNFLPVYAAAPPGCNRREAKESWKRSGNELRRRRET</sequence>
<comment type="caution">
    <text evidence="1">The sequence shown here is derived from an EMBL/GenBank/DDBJ whole genome shotgun (WGS) entry which is preliminary data.</text>
</comment>
<evidence type="ECO:0000313" key="1">
    <source>
        <dbReference type="EMBL" id="SOY71788.1"/>
    </source>
</evidence>
<dbReference type="AlphaFoldDB" id="A0A975XL67"/>
<dbReference type="EMBL" id="OFSN01000019">
    <property type="protein sequence ID" value="SOY71788.1"/>
    <property type="molecule type" value="Genomic_DNA"/>
</dbReference>
<evidence type="ECO:0008006" key="3">
    <source>
        <dbReference type="Google" id="ProtNLM"/>
    </source>
</evidence>